<organism evidence="1 2">
    <name type="scientific">Shewanella mangrovi</name>
    <dbReference type="NCBI Taxonomy" id="1515746"/>
    <lineage>
        <taxon>Bacteria</taxon>
        <taxon>Pseudomonadati</taxon>
        <taxon>Pseudomonadota</taxon>
        <taxon>Gammaproteobacteria</taxon>
        <taxon>Alteromonadales</taxon>
        <taxon>Shewanellaceae</taxon>
        <taxon>Shewanella</taxon>
    </lineage>
</organism>
<evidence type="ECO:0000313" key="2">
    <source>
        <dbReference type="Proteomes" id="UP000029264"/>
    </source>
</evidence>
<name>A0A094JIG5_9GAMM</name>
<evidence type="ECO:0000313" key="1">
    <source>
        <dbReference type="EMBL" id="KFZ37814.1"/>
    </source>
</evidence>
<dbReference type="Proteomes" id="UP000029264">
    <property type="component" value="Unassembled WGS sequence"/>
</dbReference>
<protein>
    <recommendedName>
        <fullName evidence="3">MSHA biogenesis protein MshK</fullName>
    </recommendedName>
</protein>
<gene>
    <name evidence="1" type="ORF">HR45_08130</name>
</gene>
<accession>A0A094JIG5</accession>
<comment type="caution">
    <text evidence="1">The sequence shown here is derived from an EMBL/GenBank/DDBJ whole genome shotgun (WGS) entry which is preliminary data.</text>
</comment>
<reference evidence="1 2" key="1">
    <citation type="submission" date="2014-06" db="EMBL/GenBank/DDBJ databases">
        <title>Shewanella sp. YQH10.</title>
        <authorList>
            <person name="Liu Y."/>
            <person name="Zeng R."/>
        </authorList>
    </citation>
    <scope>NUCLEOTIDE SEQUENCE [LARGE SCALE GENOMIC DNA]</scope>
    <source>
        <strain evidence="1 2">YQH10</strain>
    </source>
</reference>
<sequence length="101" mass="10682">MLALVMATLPVSAATLRDPTKPPSGVQLSATSAENAQSRLQLNSIVAGAGGKHAVINNQIYRVGDKVNGVAISAIHDNQVSLADGRQLRLFPRVTEPNKKR</sequence>
<dbReference type="EMBL" id="JPEO01000004">
    <property type="protein sequence ID" value="KFZ37814.1"/>
    <property type="molecule type" value="Genomic_DNA"/>
</dbReference>
<keyword evidence="2" id="KW-1185">Reference proteome</keyword>
<dbReference type="eggNOG" id="ENOG5033AIK">
    <property type="taxonomic scope" value="Bacteria"/>
</dbReference>
<proteinExistence type="predicted"/>
<dbReference type="AlphaFoldDB" id="A0A094JIG5"/>
<dbReference type="STRING" id="1515746.HR45_08130"/>
<evidence type="ECO:0008006" key="3">
    <source>
        <dbReference type="Google" id="ProtNLM"/>
    </source>
</evidence>